<accession>A0A0B5IKZ7</accession>
<dbReference type="RefSeq" id="WP_041134769.1">
    <property type="nucleotide sequence ID" value="NZ_CP010408.1"/>
</dbReference>
<gene>
    <name evidence="1" type="ORF">SVTN_39390</name>
</gene>
<evidence type="ECO:0000313" key="1">
    <source>
        <dbReference type="EMBL" id="AJF70298.1"/>
    </source>
</evidence>
<proteinExistence type="predicted"/>
<dbReference type="HOGENOM" id="CLU_2195554_0_0_11"/>
<dbReference type="EMBL" id="CP010408">
    <property type="protein sequence ID" value="AJF70298.1"/>
    <property type="molecule type" value="Genomic_DNA"/>
</dbReference>
<name>A0A0B5IKZ7_9ACTN</name>
<evidence type="ECO:0000313" key="2">
    <source>
        <dbReference type="Proteomes" id="UP000031774"/>
    </source>
</evidence>
<dbReference type="Proteomes" id="UP000031774">
    <property type="component" value="Plasmid pSVL1"/>
</dbReference>
<protein>
    <submittedName>
        <fullName evidence="1">Uncharacterized protein</fullName>
    </submittedName>
</protein>
<geneLocation type="plasmid" evidence="1 2">
    <name>pSVL1</name>
</geneLocation>
<dbReference type="AlphaFoldDB" id="A0A0B5IKZ7"/>
<keyword evidence="2" id="KW-1185">Reference proteome</keyword>
<sequence>MTIATTYRYDPAPGSEYPFSISDIARQAVKVLGDDWHAESGYWGVTGEITAPDGAHFLVAVDHEGDLYVHANDRTEPTFLLEYFDCTSALDGLDEVTMRVAAVILDIA</sequence>
<organism evidence="1 2">
    <name type="scientific">Streptomyces vietnamensis</name>
    <dbReference type="NCBI Taxonomy" id="362257"/>
    <lineage>
        <taxon>Bacteria</taxon>
        <taxon>Bacillati</taxon>
        <taxon>Actinomycetota</taxon>
        <taxon>Actinomycetes</taxon>
        <taxon>Kitasatosporales</taxon>
        <taxon>Streptomycetaceae</taxon>
        <taxon>Streptomyces</taxon>
    </lineage>
</organism>
<dbReference type="KEGG" id="svt:SVTN_39390"/>
<keyword evidence="1" id="KW-0614">Plasmid</keyword>
<reference evidence="1 2" key="1">
    <citation type="submission" date="2014-12" db="EMBL/GenBank/DDBJ databases">
        <title>Complete genome sequence of Streptomyces vietnamensis strain GIMV4.0001, a genetic manipulable producer of the benzoisochromanequinone antibiotic granaticin.</title>
        <authorList>
            <person name="Deng M.R."/>
            <person name="Guo J."/>
            <person name="Ma L.Y."/>
            <person name="Feng G.D."/>
            <person name="Mo C.Y."/>
            <person name="Zhu H.H."/>
        </authorList>
    </citation>
    <scope>NUCLEOTIDE SEQUENCE [LARGE SCALE GENOMIC DNA]</scope>
    <source>
        <strain evidence="2">GIMV4.0001</strain>
        <plasmid evidence="1 2">pSVL1</plasmid>
    </source>
</reference>